<dbReference type="NCBIfam" id="TIGR03668">
    <property type="entry name" value="Rv0121_F420"/>
    <property type="match status" value="1"/>
</dbReference>
<organism evidence="3 6">
    <name type="scientific">Streptomyces radicis</name>
    <dbReference type="NCBI Taxonomy" id="1750517"/>
    <lineage>
        <taxon>Bacteria</taxon>
        <taxon>Bacillati</taxon>
        <taxon>Actinomycetota</taxon>
        <taxon>Actinomycetes</taxon>
        <taxon>Kitasatosporales</taxon>
        <taxon>Streptomycetaceae</taxon>
        <taxon>Streptomyces</taxon>
    </lineage>
</organism>
<evidence type="ECO:0000256" key="1">
    <source>
        <dbReference type="ARBA" id="ARBA00023002"/>
    </source>
</evidence>
<dbReference type="GO" id="GO:0005829">
    <property type="term" value="C:cytosol"/>
    <property type="evidence" value="ECO:0007669"/>
    <property type="project" value="TreeGrafter"/>
</dbReference>
<comment type="caution">
    <text evidence="3">The sequence shown here is derived from an EMBL/GenBank/DDBJ whole genome shotgun (WGS) entry which is preliminary data.</text>
</comment>
<dbReference type="PANTHER" id="PTHR35176:SF2">
    <property type="entry name" value="F420H(2)-DEPENDENT REDUCTASE RV1155"/>
    <property type="match status" value="1"/>
</dbReference>
<evidence type="ECO:0000313" key="3">
    <source>
        <dbReference type="EMBL" id="RKN07220.1"/>
    </source>
</evidence>
<name>A0A3A9W2T1_9ACTN</name>
<dbReference type="EMBL" id="RBDY01000002">
    <property type="protein sequence ID" value="RKN26762.1"/>
    <property type="molecule type" value="Genomic_DNA"/>
</dbReference>
<dbReference type="Proteomes" id="UP000268652">
    <property type="component" value="Unassembled WGS sequence"/>
</dbReference>
<dbReference type="GO" id="GO:0070967">
    <property type="term" value="F:coenzyme F420 binding"/>
    <property type="evidence" value="ECO:0007669"/>
    <property type="project" value="TreeGrafter"/>
</dbReference>
<feature type="domain" description="Pyridoxamine 5'-phosphate oxidase N-terminal" evidence="2">
    <location>
        <begin position="6"/>
        <end position="134"/>
    </location>
</feature>
<dbReference type="Pfam" id="PF01243">
    <property type="entry name" value="PNPOx_N"/>
    <property type="match status" value="1"/>
</dbReference>
<dbReference type="SUPFAM" id="SSF50475">
    <property type="entry name" value="FMN-binding split barrel"/>
    <property type="match status" value="1"/>
</dbReference>
<dbReference type="Gene3D" id="2.30.110.10">
    <property type="entry name" value="Electron Transport, Fmn-binding Protein, Chain A"/>
    <property type="match status" value="1"/>
</dbReference>
<dbReference type="InterPro" id="IPR052019">
    <property type="entry name" value="F420H2_bilvrd_red/Heme_oxyg"/>
</dbReference>
<sequence>MQLTSDEARSRLTGARVLRLATVDATGAPHAVPATFAVEGDTVVIAVDHKPKRHRDLKRLRNIEANPKVCVLADAYDDDWDRLWWVRGDGTARIVDGENGREAIDRLREKYRPYRELRPEGPVIEIAITRWTGWRAAPG</sequence>
<gene>
    <name evidence="4" type="ORF">D7318_05285</name>
    <name evidence="3" type="ORF">D7319_19265</name>
</gene>
<dbReference type="OrthoDB" id="9812086at2"/>
<keyword evidence="5" id="KW-1185">Reference proteome</keyword>
<dbReference type="InterPro" id="IPR019967">
    <property type="entry name" value="F420-dep_enz_PPOX_Rv0121"/>
</dbReference>
<reference evidence="5 6" key="1">
    <citation type="submission" date="2018-09" db="EMBL/GenBank/DDBJ databases">
        <title>Streptomyces sp. nov. DS1-2, an endophytic actinomycete isolated from roots of Dendrobium scabrilingue.</title>
        <authorList>
            <person name="Kuncharoen N."/>
            <person name="Kudo T."/>
            <person name="Ohkuma M."/>
            <person name="Yuki M."/>
            <person name="Tanasupawat S."/>
        </authorList>
    </citation>
    <scope>NUCLEOTIDE SEQUENCE [LARGE SCALE GENOMIC DNA]</scope>
    <source>
        <strain evidence="3 6">AZ1-7</strain>
        <strain evidence="4 5">DS1-2</strain>
    </source>
</reference>
<dbReference type="PANTHER" id="PTHR35176">
    <property type="entry name" value="HEME OXYGENASE HI_0854-RELATED"/>
    <property type="match status" value="1"/>
</dbReference>
<evidence type="ECO:0000259" key="2">
    <source>
        <dbReference type="Pfam" id="PF01243"/>
    </source>
</evidence>
<dbReference type="InterPro" id="IPR011576">
    <property type="entry name" value="Pyridox_Oxase_N"/>
</dbReference>
<protein>
    <submittedName>
        <fullName evidence="3">TIGR03668 family PPOX class F420-dependent oxidoreductase</fullName>
    </submittedName>
</protein>
<dbReference type="AlphaFoldDB" id="A0A3A9W2T1"/>
<dbReference type="GO" id="GO:0016627">
    <property type="term" value="F:oxidoreductase activity, acting on the CH-CH group of donors"/>
    <property type="evidence" value="ECO:0007669"/>
    <property type="project" value="TreeGrafter"/>
</dbReference>
<dbReference type="InterPro" id="IPR012349">
    <property type="entry name" value="Split_barrel_FMN-bd"/>
</dbReference>
<dbReference type="RefSeq" id="WP_120695636.1">
    <property type="nucleotide sequence ID" value="NZ_RBDX01000016.1"/>
</dbReference>
<dbReference type="Proteomes" id="UP000275024">
    <property type="component" value="Unassembled WGS sequence"/>
</dbReference>
<dbReference type="EMBL" id="RBDX01000016">
    <property type="protein sequence ID" value="RKN07220.1"/>
    <property type="molecule type" value="Genomic_DNA"/>
</dbReference>
<keyword evidence="1" id="KW-0560">Oxidoreductase</keyword>
<proteinExistence type="predicted"/>
<evidence type="ECO:0000313" key="5">
    <source>
        <dbReference type="Proteomes" id="UP000268652"/>
    </source>
</evidence>
<accession>A0A3A9W2T1</accession>
<evidence type="ECO:0000313" key="4">
    <source>
        <dbReference type="EMBL" id="RKN26762.1"/>
    </source>
</evidence>
<evidence type="ECO:0000313" key="6">
    <source>
        <dbReference type="Proteomes" id="UP000275024"/>
    </source>
</evidence>